<evidence type="ECO:0000313" key="3">
    <source>
        <dbReference type="Proteomes" id="UP000076858"/>
    </source>
</evidence>
<feature type="signal peptide" evidence="1">
    <location>
        <begin position="1"/>
        <end position="28"/>
    </location>
</feature>
<dbReference type="Proteomes" id="UP000076858">
    <property type="component" value="Unassembled WGS sequence"/>
</dbReference>
<protein>
    <recommendedName>
        <fullName evidence="4">Secreted protein</fullName>
    </recommendedName>
</protein>
<keyword evidence="1" id="KW-0732">Signal</keyword>
<dbReference type="EMBL" id="LRGB01000642">
    <property type="protein sequence ID" value="KZS17324.1"/>
    <property type="molecule type" value="Genomic_DNA"/>
</dbReference>
<accession>A0A165A962</accession>
<evidence type="ECO:0000313" key="2">
    <source>
        <dbReference type="EMBL" id="KZS17324.1"/>
    </source>
</evidence>
<proteinExistence type="predicted"/>
<gene>
    <name evidence="2" type="ORF">APZ42_016956</name>
</gene>
<name>A0A165A962_9CRUS</name>
<evidence type="ECO:0000256" key="1">
    <source>
        <dbReference type="SAM" id="SignalP"/>
    </source>
</evidence>
<sequence length="234" mass="26335">MDYGFRSLQINLLITVGILCLVMSSVLTNGEPAANAEQANTTTVTEAYGTLPCLPDSALNALLVQMLMAIQPYFLSYQYQQQRMQSSNNNELFAPTSEPIRTTVVTSSVVSTLTQTLSKVISIWYRNERIPTTLYSQSTVVMTDLITITSTLNGHVEPTEWKRERREVEDATLLDSSLSEEVGFGYHKTRPLPMAESIGVHALRDHLIQPQVLEAWNNFLHVLEETQNKARERK</sequence>
<reference evidence="2 3" key="1">
    <citation type="submission" date="2016-03" db="EMBL/GenBank/DDBJ databases">
        <title>EvidentialGene: Evidence-directed Construction of Genes on Genomes.</title>
        <authorList>
            <person name="Gilbert D.G."/>
            <person name="Choi J.-H."/>
            <person name="Mockaitis K."/>
            <person name="Colbourne J."/>
            <person name="Pfrender M."/>
        </authorList>
    </citation>
    <scope>NUCLEOTIDE SEQUENCE [LARGE SCALE GENOMIC DNA]</scope>
    <source>
        <strain evidence="2 3">Xinb3</strain>
        <tissue evidence="2">Complete organism</tissue>
    </source>
</reference>
<dbReference type="OrthoDB" id="6359818at2759"/>
<organism evidence="2 3">
    <name type="scientific">Daphnia magna</name>
    <dbReference type="NCBI Taxonomy" id="35525"/>
    <lineage>
        <taxon>Eukaryota</taxon>
        <taxon>Metazoa</taxon>
        <taxon>Ecdysozoa</taxon>
        <taxon>Arthropoda</taxon>
        <taxon>Crustacea</taxon>
        <taxon>Branchiopoda</taxon>
        <taxon>Diplostraca</taxon>
        <taxon>Cladocera</taxon>
        <taxon>Anomopoda</taxon>
        <taxon>Daphniidae</taxon>
        <taxon>Daphnia</taxon>
    </lineage>
</organism>
<comment type="caution">
    <text evidence="2">The sequence shown here is derived from an EMBL/GenBank/DDBJ whole genome shotgun (WGS) entry which is preliminary data.</text>
</comment>
<feature type="chain" id="PRO_5007855223" description="Secreted protein" evidence="1">
    <location>
        <begin position="29"/>
        <end position="234"/>
    </location>
</feature>
<evidence type="ECO:0008006" key="4">
    <source>
        <dbReference type="Google" id="ProtNLM"/>
    </source>
</evidence>
<dbReference type="AlphaFoldDB" id="A0A165A962"/>
<keyword evidence="3" id="KW-1185">Reference proteome</keyword>